<evidence type="ECO:0000256" key="2">
    <source>
        <dbReference type="ARBA" id="ARBA00022679"/>
    </source>
</evidence>
<keyword evidence="2 9" id="KW-0808">Transferase</keyword>
<keyword evidence="4 9" id="KW-0547">Nucleotide-binding</keyword>
<dbReference type="EC" id="2.7.7.3" evidence="9"/>
<sequence>MCQKAIYPGTFDPVTYGHIDVIKRAVRLFGQVVVAVAQNPSKNTLFSIKERVSLLREALKDVAGVEVVAFSGLFVTFARRQKAAIVIRGLRMLSDFEYEFQMALTNRKLDDSIETIFLMPSESYSYVSSKLLKEAGSLGADLGVFVPSCVEKALKKKFKAQ</sequence>
<dbReference type="OrthoDB" id="9806661at2"/>
<dbReference type="PANTHER" id="PTHR21342">
    <property type="entry name" value="PHOSPHOPANTETHEINE ADENYLYLTRANSFERASE"/>
    <property type="match status" value="1"/>
</dbReference>
<comment type="subcellular location">
    <subcellularLocation>
        <location evidence="9">Cytoplasm</location>
    </subcellularLocation>
</comment>
<dbReference type="SUPFAM" id="SSF52374">
    <property type="entry name" value="Nucleotidylyl transferase"/>
    <property type="match status" value="1"/>
</dbReference>
<feature type="binding site" evidence="9">
    <location>
        <position position="10"/>
    </location>
    <ligand>
        <name>substrate</name>
    </ligand>
</feature>
<evidence type="ECO:0000256" key="1">
    <source>
        <dbReference type="ARBA" id="ARBA00022490"/>
    </source>
</evidence>
<dbReference type="RefSeq" id="WP_128699943.1">
    <property type="nucleotide sequence ID" value="NZ_CP019384.1"/>
</dbReference>
<dbReference type="Pfam" id="PF01467">
    <property type="entry name" value="CTP_transf_like"/>
    <property type="match status" value="1"/>
</dbReference>
<comment type="similarity">
    <text evidence="9">Belongs to the bacterial CoaD family.</text>
</comment>
<keyword evidence="1 9" id="KW-0963">Cytoplasm</keyword>
<accession>A0A410P514</accession>
<feature type="binding site" evidence="9">
    <location>
        <position position="42"/>
    </location>
    <ligand>
        <name>substrate</name>
    </ligand>
</feature>
<dbReference type="NCBIfam" id="TIGR00125">
    <property type="entry name" value="cyt_tran_rel"/>
    <property type="match status" value="1"/>
</dbReference>
<feature type="binding site" evidence="9">
    <location>
        <position position="88"/>
    </location>
    <ligand>
        <name>substrate</name>
    </ligand>
</feature>
<comment type="cofactor">
    <cofactor evidence="9">
        <name>Mg(2+)</name>
        <dbReference type="ChEBI" id="CHEBI:18420"/>
    </cofactor>
</comment>
<keyword evidence="6 9" id="KW-0460">Magnesium</keyword>
<feature type="binding site" evidence="9">
    <location>
        <begin position="89"/>
        <end position="91"/>
    </location>
    <ligand>
        <name>ATP</name>
        <dbReference type="ChEBI" id="CHEBI:30616"/>
    </ligand>
</feature>
<keyword evidence="5 9" id="KW-0067">ATP-binding</keyword>
<organism evidence="11 12">
    <name type="scientific">Velamenicoccus archaeovorus</name>
    <dbReference type="NCBI Taxonomy" id="1930593"/>
    <lineage>
        <taxon>Bacteria</taxon>
        <taxon>Pseudomonadati</taxon>
        <taxon>Candidatus Omnitrophota</taxon>
        <taxon>Candidatus Velamenicoccus</taxon>
    </lineage>
</organism>
<comment type="function">
    <text evidence="9">Reversibly transfers an adenylyl group from ATP to 4'-phosphopantetheine, yielding dephospho-CoA (dPCoA) and pyrophosphate.</text>
</comment>
<feature type="binding site" evidence="9">
    <location>
        <begin position="124"/>
        <end position="130"/>
    </location>
    <ligand>
        <name>ATP</name>
        <dbReference type="ChEBI" id="CHEBI:30616"/>
    </ligand>
</feature>
<dbReference type="InterPro" id="IPR004821">
    <property type="entry name" value="Cyt_trans-like"/>
</dbReference>
<evidence type="ECO:0000313" key="11">
    <source>
        <dbReference type="EMBL" id="QAT17213.1"/>
    </source>
</evidence>
<protein>
    <recommendedName>
        <fullName evidence="9">Phosphopantetheine adenylyltransferase</fullName>
        <ecNumber evidence="9">2.7.7.3</ecNumber>
    </recommendedName>
    <alternativeName>
        <fullName evidence="9">Dephospho-CoA pyrophosphorylase</fullName>
    </alternativeName>
    <alternativeName>
        <fullName evidence="9">Pantetheine-phosphate adenylyltransferase</fullName>
        <shortName evidence="9">PPAT</shortName>
    </alternativeName>
</protein>
<dbReference type="AlphaFoldDB" id="A0A410P514"/>
<dbReference type="GO" id="GO:0005524">
    <property type="term" value="F:ATP binding"/>
    <property type="evidence" value="ECO:0007669"/>
    <property type="project" value="UniProtKB-KW"/>
</dbReference>
<keyword evidence="12" id="KW-1185">Reference proteome</keyword>
<evidence type="ECO:0000259" key="10">
    <source>
        <dbReference type="Pfam" id="PF01467"/>
    </source>
</evidence>
<feature type="binding site" evidence="9">
    <location>
        <position position="99"/>
    </location>
    <ligand>
        <name>ATP</name>
        <dbReference type="ChEBI" id="CHEBI:30616"/>
    </ligand>
</feature>
<comment type="pathway">
    <text evidence="9">Cofactor biosynthesis; coenzyme A biosynthesis; CoA from (R)-pantothenate: step 4/5.</text>
</comment>
<comment type="catalytic activity">
    <reaction evidence="8 9">
        <text>(R)-4'-phosphopantetheine + ATP + H(+) = 3'-dephospho-CoA + diphosphate</text>
        <dbReference type="Rhea" id="RHEA:19801"/>
        <dbReference type="ChEBI" id="CHEBI:15378"/>
        <dbReference type="ChEBI" id="CHEBI:30616"/>
        <dbReference type="ChEBI" id="CHEBI:33019"/>
        <dbReference type="ChEBI" id="CHEBI:57328"/>
        <dbReference type="ChEBI" id="CHEBI:61723"/>
        <dbReference type="EC" id="2.7.7.3"/>
    </reaction>
</comment>
<dbReference type="InterPro" id="IPR001980">
    <property type="entry name" value="PPAT"/>
</dbReference>
<reference evidence="11 12" key="1">
    <citation type="submission" date="2017-01" db="EMBL/GenBank/DDBJ databases">
        <title>First insights into the biology of 'candidatus Vampirococcus archaeovorus'.</title>
        <authorList>
            <person name="Kizina J."/>
            <person name="Jordan S."/>
            <person name="Stueber K."/>
            <person name="Reinhardt R."/>
            <person name="Harder J."/>
        </authorList>
    </citation>
    <scope>NUCLEOTIDE SEQUENCE [LARGE SCALE GENOMIC DNA]</scope>
    <source>
        <strain evidence="11 12">LiM</strain>
    </source>
</reference>
<comment type="subunit">
    <text evidence="9">Homohexamer.</text>
</comment>
<dbReference type="HAMAP" id="MF_00151">
    <property type="entry name" value="PPAT_bact"/>
    <property type="match status" value="1"/>
</dbReference>
<evidence type="ECO:0000313" key="12">
    <source>
        <dbReference type="Proteomes" id="UP000287243"/>
    </source>
</evidence>
<gene>
    <name evidence="9" type="primary">coaD</name>
    <name evidence="11" type="ORF">BU251_05435</name>
</gene>
<dbReference type="UniPathway" id="UPA00241">
    <property type="reaction ID" value="UER00355"/>
</dbReference>
<name>A0A410P514_VELA1</name>
<feature type="binding site" evidence="9">
    <location>
        <position position="18"/>
    </location>
    <ligand>
        <name>ATP</name>
        <dbReference type="ChEBI" id="CHEBI:30616"/>
    </ligand>
</feature>
<keyword evidence="7 9" id="KW-0173">Coenzyme A biosynthesis</keyword>
<dbReference type="PRINTS" id="PR01020">
    <property type="entry name" value="LPSBIOSNTHSS"/>
</dbReference>
<dbReference type="PANTHER" id="PTHR21342:SF1">
    <property type="entry name" value="PHOSPHOPANTETHEINE ADENYLYLTRANSFERASE"/>
    <property type="match status" value="1"/>
</dbReference>
<feature type="domain" description="Cytidyltransferase-like" evidence="10">
    <location>
        <begin position="6"/>
        <end position="134"/>
    </location>
</feature>
<dbReference type="Proteomes" id="UP000287243">
    <property type="component" value="Chromosome"/>
</dbReference>
<dbReference type="Gene3D" id="3.40.50.620">
    <property type="entry name" value="HUPs"/>
    <property type="match status" value="1"/>
</dbReference>
<dbReference type="NCBIfam" id="TIGR01510">
    <property type="entry name" value="coaD_prev_kdtB"/>
    <property type="match status" value="1"/>
</dbReference>
<dbReference type="KEGG" id="vai:BU251_05435"/>
<dbReference type="GO" id="GO:0005737">
    <property type="term" value="C:cytoplasm"/>
    <property type="evidence" value="ECO:0007669"/>
    <property type="project" value="UniProtKB-SubCell"/>
</dbReference>
<dbReference type="EMBL" id="CP019384">
    <property type="protein sequence ID" value="QAT17213.1"/>
    <property type="molecule type" value="Genomic_DNA"/>
</dbReference>
<evidence type="ECO:0000256" key="7">
    <source>
        <dbReference type="ARBA" id="ARBA00022993"/>
    </source>
</evidence>
<evidence type="ECO:0000256" key="9">
    <source>
        <dbReference type="HAMAP-Rule" id="MF_00151"/>
    </source>
</evidence>
<feature type="site" description="Transition state stabilizer" evidence="9">
    <location>
        <position position="18"/>
    </location>
</feature>
<proteinExistence type="inferred from homology"/>
<evidence type="ECO:0000256" key="8">
    <source>
        <dbReference type="ARBA" id="ARBA00029346"/>
    </source>
</evidence>
<feature type="binding site" evidence="9">
    <location>
        <begin position="10"/>
        <end position="11"/>
    </location>
    <ligand>
        <name>ATP</name>
        <dbReference type="ChEBI" id="CHEBI:30616"/>
    </ligand>
</feature>
<comment type="caution">
    <text evidence="9">Lacks conserved residue(s) required for the propagation of feature annotation.</text>
</comment>
<evidence type="ECO:0000256" key="5">
    <source>
        <dbReference type="ARBA" id="ARBA00022840"/>
    </source>
</evidence>
<keyword evidence="3 9" id="KW-0548">Nucleotidyltransferase</keyword>
<evidence type="ECO:0000256" key="4">
    <source>
        <dbReference type="ARBA" id="ARBA00022741"/>
    </source>
</evidence>
<dbReference type="GO" id="GO:0004595">
    <property type="term" value="F:pantetheine-phosphate adenylyltransferase activity"/>
    <property type="evidence" value="ECO:0007669"/>
    <property type="project" value="UniProtKB-UniRule"/>
</dbReference>
<evidence type="ECO:0000256" key="6">
    <source>
        <dbReference type="ARBA" id="ARBA00022842"/>
    </source>
</evidence>
<dbReference type="CDD" id="cd02163">
    <property type="entry name" value="PPAT"/>
    <property type="match status" value="1"/>
</dbReference>
<dbReference type="InterPro" id="IPR014729">
    <property type="entry name" value="Rossmann-like_a/b/a_fold"/>
</dbReference>
<dbReference type="GO" id="GO:0015937">
    <property type="term" value="P:coenzyme A biosynthetic process"/>
    <property type="evidence" value="ECO:0007669"/>
    <property type="project" value="UniProtKB-UniRule"/>
</dbReference>
<evidence type="ECO:0000256" key="3">
    <source>
        <dbReference type="ARBA" id="ARBA00022695"/>
    </source>
</evidence>